<evidence type="ECO:0000313" key="2">
    <source>
        <dbReference type="EMBL" id="TFE37559.1"/>
    </source>
</evidence>
<proteinExistence type="predicted"/>
<dbReference type="GO" id="GO:0016787">
    <property type="term" value="F:hydrolase activity"/>
    <property type="evidence" value="ECO:0007669"/>
    <property type="project" value="UniProtKB-KW"/>
</dbReference>
<dbReference type="PRINTS" id="PR00111">
    <property type="entry name" value="ABHYDROLASE"/>
</dbReference>
<comment type="caution">
    <text evidence="2">The sequence shown here is derived from an EMBL/GenBank/DDBJ whole genome shotgun (WGS) entry which is preliminary data.</text>
</comment>
<organism evidence="2 3">
    <name type="scientific">Paraburkholderia dipogonis</name>
    <dbReference type="NCBI Taxonomy" id="1211383"/>
    <lineage>
        <taxon>Bacteria</taxon>
        <taxon>Pseudomonadati</taxon>
        <taxon>Pseudomonadota</taxon>
        <taxon>Betaproteobacteria</taxon>
        <taxon>Burkholderiales</taxon>
        <taxon>Burkholderiaceae</taxon>
        <taxon>Paraburkholderia</taxon>
    </lineage>
</organism>
<dbReference type="AlphaFoldDB" id="A0A4Y8MJD5"/>
<protein>
    <submittedName>
        <fullName evidence="2">Alpha/beta hydrolase</fullName>
    </submittedName>
</protein>
<evidence type="ECO:0000313" key="3">
    <source>
        <dbReference type="Proteomes" id="UP000297385"/>
    </source>
</evidence>
<keyword evidence="2" id="KW-0378">Hydrolase</keyword>
<dbReference type="Gene3D" id="3.40.50.1820">
    <property type="entry name" value="alpha/beta hydrolase"/>
    <property type="match status" value="1"/>
</dbReference>
<dbReference type="EMBL" id="SNVI01000005">
    <property type="protein sequence ID" value="TFE37559.1"/>
    <property type="molecule type" value="Genomic_DNA"/>
</dbReference>
<dbReference type="Proteomes" id="UP000297385">
    <property type="component" value="Unassembled WGS sequence"/>
</dbReference>
<dbReference type="SUPFAM" id="SSF53474">
    <property type="entry name" value="alpha/beta-Hydrolases"/>
    <property type="match status" value="1"/>
</dbReference>
<reference evidence="2 3" key="1">
    <citation type="submission" date="2019-03" db="EMBL/GenBank/DDBJ databases">
        <title>Complete Genome Sequence of Paraburkholderia dipogonis ICMP 19430T, a Nitrogen-fixing Symbiont of the South African Invasive Legume Dipogon lignosus in New Zealand.</title>
        <authorList>
            <person name="De Meyer S.E."/>
        </authorList>
    </citation>
    <scope>NUCLEOTIDE SEQUENCE [LARGE SCALE GENOMIC DNA]</scope>
    <source>
        <strain evidence="2 3">ICMP 19430</strain>
    </source>
</reference>
<gene>
    <name evidence="2" type="ORF">E2553_39735</name>
</gene>
<dbReference type="InterPro" id="IPR050266">
    <property type="entry name" value="AB_hydrolase_sf"/>
</dbReference>
<dbReference type="GO" id="GO:0016020">
    <property type="term" value="C:membrane"/>
    <property type="evidence" value="ECO:0007669"/>
    <property type="project" value="TreeGrafter"/>
</dbReference>
<dbReference type="PANTHER" id="PTHR43798:SF33">
    <property type="entry name" value="HYDROLASE, PUTATIVE (AFU_ORTHOLOGUE AFUA_2G14860)-RELATED"/>
    <property type="match status" value="1"/>
</dbReference>
<dbReference type="Pfam" id="PF00561">
    <property type="entry name" value="Abhydrolase_1"/>
    <property type="match status" value="1"/>
</dbReference>
<accession>A0A4Y8MJD5</accession>
<dbReference type="InterPro" id="IPR000073">
    <property type="entry name" value="AB_hydrolase_1"/>
</dbReference>
<dbReference type="InterPro" id="IPR029058">
    <property type="entry name" value="AB_hydrolase_fold"/>
</dbReference>
<feature type="domain" description="AB hydrolase-1" evidence="1">
    <location>
        <begin position="39"/>
        <end position="279"/>
    </location>
</feature>
<dbReference type="PANTHER" id="PTHR43798">
    <property type="entry name" value="MONOACYLGLYCEROL LIPASE"/>
    <property type="match status" value="1"/>
</dbReference>
<name>A0A4Y8MJD5_9BURK</name>
<evidence type="ECO:0000259" key="1">
    <source>
        <dbReference type="Pfam" id="PF00561"/>
    </source>
</evidence>
<sequence length="300" mass="33491">MALDNGSPIMSEFQSGRGEFRSGALTLRYIEWGAKDATPVILLHGLRSYAMTWESTARFFSSDLRLIALDQRGRGDSDWDLGHDYFTSAYIADLEALVTHLGIKRFILVGHSLGGANALVYTACHPEKVRALVIEDIGPGSSSSSEGAKRIVQEIESTPSRFDDWDAARQFWRDRQPNISEAALNSRLRYTLQEGEDRGVVWKYDAEGVGRARIELVRRPELGVDLWPVVDGLSCPTLFIRGEQSDFLSKSTLREMSSRNRNITWREVSDAGHDVHGDNTAGFLIALGDFLRKLRVGQAD</sequence>